<evidence type="ECO:0000313" key="21">
    <source>
        <dbReference type="Proteomes" id="UP000183832"/>
    </source>
</evidence>
<protein>
    <recommendedName>
        <fullName evidence="15">Tenascin-like protein</fullName>
    </recommendedName>
</protein>
<dbReference type="SMART" id="SM00181">
    <property type="entry name" value="EGF"/>
    <property type="match status" value="7"/>
</dbReference>
<dbReference type="GO" id="GO:0001941">
    <property type="term" value="P:postsynaptic membrane organization"/>
    <property type="evidence" value="ECO:0007669"/>
    <property type="project" value="UniProtKB-ARBA"/>
</dbReference>
<evidence type="ECO:0000256" key="3">
    <source>
        <dbReference type="ARBA" id="ARBA00022475"/>
    </source>
</evidence>
<feature type="compositionally biased region" description="Polar residues" evidence="17">
    <location>
        <begin position="167"/>
        <end position="176"/>
    </location>
</feature>
<dbReference type="GO" id="GO:0097060">
    <property type="term" value="C:synaptic membrane"/>
    <property type="evidence" value="ECO:0007669"/>
    <property type="project" value="UniProtKB-SubCell"/>
</dbReference>
<dbReference type="OrthoDB" id="442731at2759"/>
<dbReference type="STRING" id="568069.A0A1J1J8B2"/>
<dbReference type="Pfam" id="PF25020">
    <property type="entry name" value="TTR_TEN1-4"/>
    <property type="match status" value="1"/>
</dbReference>
<keyword evidence="9" id="KW-0524">Neurogenesis</keyword>
<dbReference type="PROSITE" id="PS50026">
    <property type="entry name" value="EGF_3"/>
    <property type="match status" value="2"/>
</dbReference>
<keyword evidence="12 16" id="KW-1015">Disulfide bond</keyword>
<gene>
    <name evidence="20" type="primary">putative Teneurin-m</name>
    <name evidence="20" type="ORF">CLUMA_CG020873</name>
</gene>
<dbReference type="GO" id="GO:0034116">
    <property type="term" value="P:positive regulation of heterotypic cell-cell adhesion"/>
    <property type="evidence" value="ECO:0007669"/>
    <property type="project" value="UniProtKB-ARBA"/>
</dbReference>
<dbReference type="GO" id="GO:0043005">
    <property type="term" value="C:neuron projection"/>
    <property type="evidence" value="ECO:0007669"/>
    <property type="project" value="UniProtKB-KW"/>
</dbReference>
<dbReference type="CDD" id="cd00053">
    <property type="entry name" value="EGF"/>
    <property type="match status" value="1"/>
</dbReference>
<comment type="subcellular location">
    <subcellularLocation>
        <location evidence="1">Membrane</location>
        <topology evidence="1">Single-pass membrane protein</topology>
    </subcellularLocation>
    <subcellularLocation>
        <location evidence="13">Synapse</location>
        <location evidence="13">Synaptosome</location>
    </subcellularLocation>
    <subcellularLocation>
        <location evidence="14">Synaptic cell membrane</location>
    </subcellularLocation>
</comment>
<evidence type="ECO:0000256" key="8">
    <source>
        <dbReference type="ARBA" id="ARBA00022889"/>
    </source>
</evidence>
<feature type="compositionally biased region" description="Basic and acidic residues" evidence="17">
    <location>
        <begin position="190"/>
        <end position="200"/>
    </location>
</feature>
<evidence type="ECO:0000256" key="18">
    <source>
        <dbReference type="SAM" id="Phobius"/>
    </source>
</evidence>
<dbReference type="SUPFAM" id="SSF101898">
    <property type="entry name" value="NHL repeat"/>
    <property type="match status" value="1"/>
</dbReference>
<dbReference type="Pfam" id="PF23538">
    <property type="entry name" value="Teneurin_ABD"/>
    <property type="match status" value="1"/>
</dbReference>
<dbReference type="GO" id="GO:0040017">
    <property type="term" value="P:positive regulation of locomotion"/>
    <property type="evidence" value="ECO:0007669"/>
    <property type="project" value="UniProtKB-ARBA"/>
</dbReference>
<proteinExistence type="inferred from homology"/>
<dbReference type="InterPro" id="IPR051216">
    <property type="entry name" value="Teneurin"/>
</dbReference>
<dbReference type="FunFam" id="2.10.25.10:FF:000013">
    <property type="entry name" value="Teneurin transmembrane protein 4"/>
    <property type="match status" value="1"/>
</dbReference>
<keyword evidence="7" id="KW-0677">Repeat</keyword>
<dbReference type="InterPro" id="IPR056820">
    <property type="entry name" value="TEN_TTR-like"/>
</dbReference>
<dbReference type="GO" id="GO:0016200">
    <property type="term" value="P:synaptic target attraction"/>
    <property type="evidence" value="ECO:0007669"/>
    <property type="project" value="UniProtKB-ARBA"/>
</dbReference>
<keyword evidence="11 18" id="KW-0472">Membrane</keyword>
<dbReference type="GO" id="GO:0048790">
    <property type="term" value="P:maintenance of presynaptic active zone structure"/>
    <property type="evidence" value="ECO:0007669"/>
    <property type="project" value="UniProtKB-ARBA"/>
</dbReference>
<dbReference type="InterPro" id="IPR000742">
    <property type="entry name" value="EGF"/>
</dbReference>
<evidence type="ECO:0000313" key="20">
    <source>
        <dbReference type="EMBL" id="CRL08202.1"/>
    </source>
</evidence>
<evidence type="ECO:0000256" key="13">
    <source>
        <dbReference type="ARBA" id="ARBA00034102"/>
    </source>
</evidence>
<dbReference type="FunFam" id="2.10.25.10:FF:000021">
    <property type="entry name" value="Teneurin transmembrane protein 2"/>
    <property type="match status" value="2"/>
</dbReference>
<dbReference type="GO" id="GO:0034110">
    <property type="term" value="P:regulation of homotypic cell-cell adhesion"/>
    <property type="evidence" value="ECO:0007669"/>
    <property type="project" value="UniProtKB-ARBA"/>
</dbReference>
<evidence type="ECO:0000256" key="1">
    <source>
        <dbReference type="ARBA" id="ARBA00004167"/>
    </source>
</evidence>
<reference evidence="20 21" key="1">
    <citation type="submission" date="2015-04" db="EMBL/GenBank/DDBJ databases">
        <authorList>
            <person name="Syromyatnikov M.Y."/>
            <person name="Popov V.N."/>
        </authorList>
    </citation>
    <scope>NUCLEOTIDE SEQUENCE [LARGE SCALE GENOMIC DNA]</scope>
</reference>
<dbReference type="EMBL" id="CVRI01000074">
    <property type="protein sequence ID" value="CRL08202.1"/>
    <property type="molecule type" value="Genomic_DNA"/>
</dbReference>
<dbReference type="Gene3D" id="2.10.25.10">
    <property type="entry name" value="Laminin"/>
    <property type="match status" value="5"/>
</dbReference>
<dbReference type="Pfam" id="PF15636">
    <property type="entry name" value="Tox-GHH"/>
    <property type="match status" value="1"/>
</dbReference>
<dbReference type="FunFam" id="2.120.10.30:FF:000033">
    <property type="entry name" value="teneurin-a isoform X3"/>
    <property type="match status" value="1"/>
</dbReference>
<dbReference type="Pfam" id="PF23093">
    <property type="entry name" value="GBD_Tenm3"/>
    <property type="match status" value="1"/>
</dbReference>
<dbReference type="InterPro" id="IPR022385">
    <property type="entry name" value="Rhs_assc_core"/>
</dbReference>
<dbReference type="InterPro" id="IPR028916">
    <property type="entry name" value="Tox-GHH_dom"/>
</dbReference>
<feature type="disulfide bond" evidence="16">
    <location>
        <begin position="710"/>
        <end position="719"/>
    </location>
</feature>
<evidence type="ECO:0000256" key="11">
    <source>
        <dbReference type="ARBA" id="ARBA00023136"/>
    </source>
</evidence>
<dbReference type="GO" id="GO:0046982">
    <property type="term" value="F:protein heterodimerization activity"/>
    <property type="evidence" value="ECO:0007669"/>
    <property type="project" value="UniProtKB-ARBA"/>
</dbReference>
<feature type="disulfide bond" evidence="16">
    <location>
        <begin position="688"/>
        <end position="698"/>
    </location>
</feature>
<dbReference type="GO" id="GO:0042803">
    <property type="term" value="F:protein homodimerization activity"/>
    <property type="evidence" value="ECO:0007669"/>
    <property type="project" value="UniProtKB-ARBA"/>
</dbReference>
<evidence type="ECO:0000256" key="9">
    <source>
        <dbReference type="ARBA" id="ARBA00022902"/>
    </source>
</evidence>
<evidence type="ECO:0000256" key="5">
    <source>
        <dbReference type="ARBA" id="ARBA00022599"/>
    </source>
</evidence>
<dbReference type="Pfam" id="PF25023">
    <property type="entry name" value="TEN_YD-shell"/>
    <property type="match status" value="1"/>
</dbReference>
<keyword evidence="5" id="KW-0770">Synapse</keyword>
<dbReference type="InterPro" id="IPR056822">
    <property type="entry name" value="TEN_NHL"/>
</dbReference>
<comment type="caution">
    <text evidence="16">Lacks conserved residue(s) required for the propagation of feature annotation.</text>
</comment>
<keyword evidence="6 18" id="KW-0812">Transmembrane</keyword>
<dbReference type="GO" id="GO:0048499">
    <property type="term" value="P:synaptic vesicle membrane organization"/>
    <property type="evidence" value="ECO:0007669"/>
    <property type="project" value="UniProtKB-ARBA"/>
</dbReference>
<evidence type="ECO:0000259" key="19">
    <source>
        <dbReference type="PROSITE" id="PS50026"/>
    </source>
</evidence>
<dbReference type="InterPro" id="IPR056823">
    <property type="entry name" value="TEN-like_YD-shell"/>
</dbReference>
<dbReference type="PROSITE" id="PS00022">
    <property type="entry name" value="EGF_1"/>
    <property type="match status" value="4"/>
</dbReference>
<evidence type="ECO:0000256" key="6">
    <source>
        <dbReference type="ARBA" id="ARBA00022692"/>
    </source>
</evidence>
<feature type="region of interest" description="Disordered" evidence="17">
    <location>
        <begin position="167"/>
        <end position="200"/>
    </location>
</feature>
<feature type="domain" description="EGF-like" evidence="19">
    <location>
        <begin position="482"/>
        <end position="518"/>
    </location>
</feature>
<dbReference type="Pfam" id="PF24329">
    <property type="entry name" value="FN-plug_TEN1-4"/>
    <property type="match status" value="1"/>
</dbReference>
<dbReference type="GO" id="GO:0099559">
    <property type="term" value="P:maintenance of alignment of postsynaptic density and presynaptic active zone"/>
    <property type="evidence" value="ECO:0007669"/>
    <property type="project" value="UniProtKB-ARBA"/>
</dbReference>
<feature type="disulfide bond" evidence="16">
    <location>
        <begin position="508"/>
        <end position="517"/>
    </location>
</feature>
<dbReference type="Gene3D" id="2.180.10.10">
    <property type="entry name" value="RHS repeat-associated core"/>
    <property type="match status" value="1"/>
</dbReference>
<dbReference type="Pfam" id="PF25024">
    <property type="entry name" value="EGF_TEN"/>
    <property type="match status" value="1"/>
</dbReference>
<dbReference type="GO" id="GO:0007155">
    <property type="term" value="P:cell adhesion"/>
    <property type="evidence" value="ECO:0007669"/>
    <property type="project" value="UniProtKB-KW"/>
</dbReference>
<feature type="transmembrane region" description="Helical" evidence="18">
    <location>
        <begin position="105"/>
        <end position="126"/>
    </location>
</feature>
<dbReference type="NCBIfam" id="TIGR03696">
    <property type="entry name" value="Rhs_assc_core"/>
    <property type="match status" value="1"/>
</dbReference>
<dbReference type="PROSITE" id="PS01186">
    <property type="entry name" value="EGF_2"/>
    <property type="match status" value="3"/>
</dbReference>
<dbReference type="GO" id="GO:0048513">
    <property type="term" value="P:animal organ development"/>
    <property type="evidence" value="ECO:0007669"/>
    <property type="project" value="UniProtKB-ARBA"/>
</dbReference>
<dbReference type="GO" id="GO:0007274">
    <property type="term" value="P:neuromuscular synaptic transmission"/>
    <property type="evidence" value="ECO:0007669"/>
    <property type="project" value="UniProtKB-ARBA"/>
</dbReference>
<evidence type="ECO:0000256" key="16">
    <source>
        <dbReference type="PROSITE-ProRule" id="PRU00076"/>
    </source>
</evidence>
<keyword evidence="5" id="KW-0771">Synaptosome</keyword>
<comment type="similarity">
    <text evidence="2">Belongs to the tenascin family. Teneurin subfamily.</text>
</comment>
<dbReference type="Gene3D" id="2.60.120.260">
    <property type="entry name" value="Galactose-binding domain-like"/>
    <property type="match status" value="1"/>
</dbReference>
<keyword evidence="8" id="KW-0130">Cell adhesion</keyword>
<name>A0A1J1J8B2_9DIPT</name>
<feature type="domain" description="EGF-like" evidence="19">
    <location>
        <begin position="684"/>
        <end position="720"/>
    </location>
</feature>
<keyword evidence="3" id="KW-1003">Cell membrane</keyword>
<keyword evidence="10 18" id="KW-1133">Transmembrane helix</keyword>
<dbReference type="PANTHER" id="PTHR11219:SF72">
    <property type="entry name" value="TENEURIN-M"/>
    <property type="match status" value="1"/>
</dbReference>
<dbReference type="InterPro" id="IPR057629">
    <property type="entry name" value="Teneurin1-4_GBD"/>
</dbReference>
<dbReference type="InterPro" id="IPR011042">
    <property type="entry name" value="6-blade_b-propeller_TolB-like"/>
</dbReference>
<evidence type="ECO:0000256" key="17">
    <source>
        <dbReference type="SAM" id="MobiDB-lite"/>
    </source>
</evidence>
<accession>A0A1J1J8B2</accession>
<evidence type="ECO:0000256" key="10">
    <source>
        <dbReference type="ARBA" id="ARBA00022989"/>
    </source>
</evidence>
<evidence type="ECO:0000256" key="7">
    <source>
        <dbReference type="ARBA" id="ARBA00022737"/>
    </source>
</evidence>
<dbReference type="GO" id="GO:0043025">
    <property type="term" value="C:neuronal cell body"/>
    <property type="evidence" value="ECO:0007669"/>
    <property type="project" value="UniProtKB-ARBA"/>
</dbReference>
<dbReference type="GO" id="GO:0051124">
    <property type="term" value="P:synaptic assembly at neuromuscular junction"/>
    <property type="evidence" value="ECO:0007669"/>
    <property type="project" value="UniProtKB-ARBA"/>
</dbReference>
<sequence length="2653" mass="298800">MDNFSSIFSLIDINKSSPIDYKSGVSGGSACSTPTKDTLKQYDRAYSGPMMPARGMGVLFGGSATGTLSTAHHISSGPPSHHHHHHYSTPLNFRKGFTSKCSWKCTAILVIMLCVVLLSILVFISASSMSSWSYQSTNPCTVLVKEKQDGMNPSGRDCPPSILPFSTESSVPSQDQPEIASSLGNTIGGKENRREKRQTHENGTVDVVFDDGFGHDTKKTRTVIEKRMLVNISISTDSGLGSFQQEVYQLQVAVPLPLEKEKNEKFYAYDVEDNSDLVRLYKESKEKFTSYEIVTNGYSDEEDSTDESSTEGIDDGFIVYSEAGDMPGPRAIPPDNTQFAEVELGQRLQRLIPSYGYWNMQFFMTEKAYVKFNFTIARGSSIGFYGRRNALPTHTQYDFKEILSGFNTRTSRAAYQPTIHRDVIKFMENGFWFISLYNDDGHNQEVSFYAIVAGEMMRNCPNGCNGNGNCIGGHCQCNAGYGGESCNDSVCPVLCNQRGEYINGECSCNPGWKGKECQLAQGECEVPDCNGNGHCISGKCSCARGFKGRFCEEIDCPHPTCSNHGYCAEGICICKKGWTGQDCSVEDQAAIPCLPSCSKHGKFDPHTQKCICELKYSGDDCSLELCDLNCGEHGRCVEDKCKCDDGWDGDLCNMKLCDPRCNDHGQCKNGTCLCVTGWNGKHCTLEGCPGGCSNHGQCRVGPEGLFECRCNDGWDGIDCSLPLEKDCKDGKDNDKDGLTDCEDPECCTQAACSTHQLCVSAPKPIDILLRKQPPAITASFFERMKFLIDEGSLQNYAKMETFNESRAAVIRGRVVTKLGMGLMGVRVSTTISREGFTITRDDGWFDLMINGGGAVKILFGRQPFRPQERIINVPWNEVVILDTVAMSIDDDKSFVRHPTPCASHDYDLVKPIVLATWKHGFQGSCPTKSAVLVESQVVQESITIPGTSLNLMYHSSKATGYLSTIELQLTPEKIPTTLHRIHLRITIEGILFERTFEADPLIKFTYAWNRLNIYKQKVYGVTTAMVRVGYQYTDCSSVIWNIQTTKLSGHDMSISQIGGWNLDIHHRYNFHDGIIQMGDGTTVYLRQKPRMIQTVMGDGHQRNINCDGECEEGQQATKARLLAPVALATASDGSVYVGDFNYIRKITTDGLVRTIVKLNATRVSYRYHMAISPLDGTVYISDPESHQIIRVLRQNDYSDPERNWEVFVGSGERCLPGDEAHCGDGSLARDAKLAYPKGLAISNDGTVYFADGTNIRKIDRDGIITTIIGSHVHKSHWKPMPCEGTLKMEEVLLRWPTEVAINPLTGVLYFLDDRVVMMKTSDGRLRIIAGRPLHCSPLGGEDGDRLAAHATLVMPQSIAFAPNGDLFVAESDSQRINRIRVVTTDGRIQLYAGAESKCNCLERGCDCYTTDHHLATSAKFNTISALTATPDGTLYIADQANYRIRAVTSQLPASSTREYEIYNPETHEVYIFNRFGQHTSTRNVLTGETYVTFSYNVNTSNGKLSIVTDSVGNRVYFLRDYSAQIQFIENSKGQKSSIKLSPRYKMLHEFRTPDNFSTSYDYYGGTGLLKSKLDTSGRSFFYNYDEFGRCTSVVTPSGKVIRVDFDLNEKGAVIQVQPDDRTVVVQQNQVIERVGDAVTKIIQDGSGGTVYVTPFGTITSVETVPHAILNEVDPYLGETYPVPSRQRIEVKNEIVNRFEWRYAMKRMSSSPTNARPKSQPVLRRLRVNGESILSLEYDRDNQMVSVNSDEKIVTRLLTVQYDKGLRQTAFRPQTGDYNPVEIEYDRYGRIGSWAWGDLKETYSYDAGRLSEVKYADGTSMLFTFKDGNSLSPLKITTPRRSDYLLQYDETGALQSLTTPRGHIHTFSVQTSLGFVKYQYHTPVQRHPFELLFNDDGHVISKTHPHPQSGKVVYVYDDDGQVETILAGLSQIHYTYQEGTGLVKQIETKEPGFELRREFRYHTGLIRDEKMRLSSKGTMTSSHFKYQYDNQARLSAIEMSIDGKDMPMLRLKFHQNLGSLMNISDLKFTRNINRTVIEDVSKQFFTITDYDEHGRVKSVLMNIKSVDTFRLELEHDVKNRLKSHKAAIGRQTSMDKINYNADGHVMEVVGTNNWKYLYDENGNIVGMMDQGDKTNLGYDPADRVMQVGDVEFNSYDARGYVVRRGEQKYRYNNRGQMIHAAERDKFQAWFCYDDMDRLVMWHDDKGNVTQYFYANPLEKQLVTHMYQPKNGRTFRFLYDDRRNLIVMETIDQRFYVATDQNSSPLAFYDVNGNVVKQIKRTPFGKIYKDTNVEFFVPIGFHGGLVDPNTHLVFINGRIYDPSVGQWMTPDWERLATNMLLPNDVFTYRFRNNDPINGWRDQSHDQQSIGYMSSINDWLKLLGFDINKMQGSKYINQMAYKPITKIEASKLAPQFEVMSGLKCIVDKIDESFSSVEIVPISTHFDKSPISRPRIAHRRSIFGEGVLFSRVGGRALVSAIDSSNSVIQDVVSSVFNNSYFLDLHFNIHNQDVFYFVKDNIMKLRDDTEELRRLGGMFNVTTHDINEHGNENGKELRLHGMDAIIIIKYGVDPALERKRIVKHAHKRAVDRAWENEKQIVAGGGEGSINWTEDEKEELIQHGEVEHYDGVDIHIIHKYPQLADDPSNVVFQRSSKGH</sequence>
<dbReference type="GO" id="GO:2000331">
    <property type="term" value="P:regulation of terminal button organization"/>
    <property type="evidence" value="ECO:0007669"/>
    <property type="project" value="UniProtKB-ARBA"/>
</dbReference>
<organism evidence="20 21">
    <name type="scientific">Clunio marinus</name>
    <dbReference type="NCBI Taxonomy" id="568069"/>
    <lineage>
        <taxon>Eukaryota</taxon>
        <taxon>Metazoa</taxon>
        <taxon>Ecdysozoa</taxon>
        <taxon>Arthropoda</taxon>
        <taxon>Hexapoda</taxon>
        <taxon>Insecta</taxon>
        <taxon>Pterygota</taxon>
        <taxon>Neoptera</taxon>
        <taxon>Endopterygota</taxon>
        <taxon>Diptera</taxon>
        <taxon>Nematocera</taxon>
        <taxon>Chironomoidea</taxon>
        <taxon>Chironomidae</taxon>
        <taxon>Clunio</taxon>
    </lineage>
</organism>
<dbReference type="Proteomes" id="UP000183832">
    <property type="component" value="Unassembled WGS sequence"/>
</dbReference>
<dbReference type="GO" id="GO:0097090">
    <property type="term" value="P:presynaptic membrane organization"/>
    <property type="evidence" value="ECO:0007669"/>
    <property type="project" value="UniProtKB-ARBA"/>
</dbReference>
<evidence type="ECO:0000256" key="4">
    <source>
        <dbReference type="ARBA" id="ARBA00022536"/>
    </source>
</evidence>
<keyword evidence="4 16" id="KW-0245">EGF-like domain</keyword>
<dbReference type="InterPro" id="IPR057627">
    <property type="entry name" value="FN-plug_TEN1-4"/>
</dbReference>
<dbReference type="PANTHER" id="PTHR11219">
    <property type="entry name" value="TENEURIN AND N-ACETYLGLUCOSAMINE-1-PHOSPHODIESTER ALPHA-N-ACETYLGLUCOSAMINIDASE"/>
    <property type="match status" value="1"/>
</dbReference>
<evidence type="ECO:0000256" key="2">
    <source>
        <dbReference type="ARBA" id="ARBA00009385"/>
    </source>
</evidence>
<evidence type="ECO:0000256" key="15">
    <source>
        <dbReference type="ARBA" id="ARBA00084038"/>
    </source>
</evidence>
<dbReference type="Gene3D" id="2.120.10.30">
    <property type="entry name" value="TolB, C-terminal domain"/>
    <property type="match status" value="3"/>
</dbReference>
<dbReference type="GO" id="GO:0008045">
    <property type="term" value="P:motor neuron axon guidance"/>
    <property type="evidence" value="ECO:0007669"/>
    <property type="project" value="TreeGrafter"/>
</dbReference>
<evidence type="ECO:0000256" key="12">
    <source>
        <dbReference type="ARBA" id="ARBA00023157"/>
    </source>
</evidence>
<dbReference type="Pfam" id="PF25021">
    <property type="entry name" value="TEN_NHL"/>
    <property type="match status" value="1"/>
</dbReference>
<keyword evidence="21" id="KW-1185">Reference proteome</keyword>
<dbReference type="GO" id="GO:0031594">
    <property type="term" value="C:neuromuscular junction"/>
    <property type="evidence" value="ECO:0007669"/>
    <property type="project" value="UniProtKB-ARBA"/>
</dbReference>
<evidence type="ECO:0000256" key="14">
    <source>
        <dbReference type="ARBA" id="ARBA00034109"/>
    </source>
</evidence>